<dbReference type="PANTHER" id="PTHR15020:SF11">
    <property type="entry name" value="OS06G0360300 PROTEIN"/>
    <property type="match status" value="1"/>
</dbReference>
<dbReference type="PANTHER" id="PTHR15020">
    <property type="entry name" value="FLAVIN REDUCTASE-RELATED"/>
    <property type="match status" value="1"/>
</dbReference>
<dbReference type="RefSeq" id="WP_159304108.1">
    <property type="nucleotide sequence ID" value="NZ_LR733271.1"/>
</dbReference>
<dbReference type="SUPFAM" id="SSF51735">
    <property type="entry name" value="NAD(P)-binding Rossmann-fold domains"/>
    <property type="match status" value="1"/>
</dbReference>
<name>A0A653X909_9FLAO</name>
<reference evidence="2 3" key="1">
    <citation type="submission" date="2019-10" db="EMBL/GenBank/DDBJ databases">
        <authorList>
            <person name="Karimi E."/>
        </authorList>
    </citation>
    <scope>NUCLEOTIDE SEQUENCE [LARGE SCALE GENOMIC DNA]</scope>
    <source>
        <strain evidence="2">Maribacter sp. 151</strain>
    </source>
</reference>
<dbReference type="Gene3D" id="3.40.50.720">
    <property type="entry name" value="NAD(P)-binding Rossmann-like Domain"/>
    <property type="match status" value="1"/>
</dbReference>
<sequence length="243" mass="27379">MKILVVGASGATGSQLVAQLLLQQHFVKVIVRSPHKLPESWKNNEHLQIITASILDLSENEMRIIVNDCDAVASCLGHNLTWNGIYGQPRKLVTDATKRLCNAIKSNKLERTTKYVLMNTTGNRNRDLNERISFAQKFVIGLLRLLLPPHVDNEKAADYLRTQIGQNNKAIEWVAVRPDGLINEDQVSDYEIFPSPTRSAIFNAGKVSRINVAHFMADLINNHSLWNKWKGQMPVIYSSPQDN</sequence>
<keyword evidence="3" id="KW-1185">Reference proteome</keyword>
<gene>
    <name evidence="2" type="ORF">MARI151_60523</name>
</gene>
<dbReference type="InterPro" id="IPR036291">
    <property type="entry name" value="NAD(P)-bd_dom_sf"/>
</dbReference>
<protein>
    <submittedName>
        <fullName evidence="2">NAD-dependent epimerase</fullName>
    </submittedName>
</protein>
<evidence type="ECO:0000313" key="3">
    <source>
        <dbReference type="Proteomes" id="UP000430202"/>
    </source>
</evidence>
<dbReference type="Pfam" id="PF13460">
    <property type="entry name" value="NAD_binding_10"/>
    <property type="match status" value="1"/>
</dbReference>
<dbReference type="EMBL" id="CABWLR010000006">
    <property type="protein sequence ID" value="VXC27708.1"/>
    <property type="molecule type" value="Genomic_DNA"/>
</dbReference>
<dbReference type="Proteomes" id="UP000430202">
    <property type="component" value="Unassembled WGS sequence"/>
</dbReference>
<proteinExistence type="predicted"/>
<evidence type="ECO:0000313" key="2">
    <source>
        <dbReference type="EMBL" id="VXC27708.1"/>
    </source>
</evidence>
<dbReference type="InterPro" id="IPR016040">
    <property type="entry name" value="NAD(P)-bd_dom"/>
</dbReference>
<dbReference type="AlphaFoldDB" id="A0A653X909"/>
<accession>A0A653X909</accession>
<organism evidence="2 3">
    <name type="scientific">Maribacter litoralis</name>
    <dbReference type="NCBI Taxonomy" id="2059726"/>
    <lineage>
        <taxon>Bacteria</taxon>
        <taxon>Pseudomonadati</taxon>
        <taxon>Bacteroidota</taxon>
        <taxon>Flavobacteriia</taxon>
        <taxon>Flavobacteriales</taxon>
        <taxon>Flavobacteriaceae</taxon>
        <taxon>Maribacter</taxon>
    </lineage>
</organism>
<evidence type="ECO:0000259" key="1">
    <source>
        <dbReference type="Pfam" id="PF13460"/>
    </source>
</evidence>
<feature type="domain" description="NAD(P)-binding" evidence="1">
    <location>
        <begin position="7"/>
        <end position="222"/>
    </location>
</feature>